<organism evidence="1 2">
    <name type="scientific">Ovis ammon polii x Ovis aries</name>
    <dbReference type="NCBI Taxonomy" id="2918886"/>
    <lineage>
        <taxon>Eukaryota</taxon>
        <taxon>Metazoa</taxon>
        <taxon>Chordata</taxon>
        <taxon>Craniata</taxon>
        <taxon>Vertebrata</taxon>
        <taxon>Euteleostomi</taxon>
        <taxon>Mammalia</taxon>
        <taxon>Eutheria</taxon>
        <taxon>Laurasiatheria</taxon>
        <taxon>Artiodactyla</taxon>
        <taxon>Ruminantia</taxon>
        <taxon>Pecora</taxon>
        <taxon>Bovidae</taxon>
        <taxon>Caprinae</taxon>
        <taxon>Ovis</taxon>
    </lineage>
</organism>
<keyword evidence="2" id="KW-1185">Reference proteome</keyword>
<name>A0ACB9U7W6_9CETA</name>
<accession>A0ACB9U7W6</accession>
<protein>
    <submittedName>
        <fullName evidence="1">Uncharacterized protein</fullName>
    </submittedName>
</protein>
<evidence type="ECO:0000313" key="1">
    <source>
        <dbReference type="EMBL" id="KAI4560746.1"/>
    </source>
</evidence>
<sequence>MSMKGSDSFLVIGPSEPIVAMLGADTVLPCRVHPAMNVENMEIRWFRNQFSEAVFVYQNGMEQVGEQLVDFKGRAELVKDYITEGRVAVRIHSLRVSDNGMYKCFFKKGTDFEEAILELKVIAGAIVYLAWKERQGKKKLSKVKEEKEKESKSKESLERELAAFTLDPKTAHPNLVLSENKQHVSLKNNVSQNGDASTHEEQRDSEGIFSVLDQAYNSNKKKKKRQSPNQPYVP</sequence>
<dbReference type="EMBL" id="CM043047">
    <property type="protein sequence ID" value="KAI4560746.1"/>
    <property type="molecule type" value="Genomic_DNA"/>
</dbReference>
<evidence type="ECO:0000313" key="2">
    <source>
        <dbReference type="Proteomes" id="UP001057279"/>
    </source>
</evidence>
<dbReference type="Proteomes" id="UP001057279">
    <property type="component" value="Linkage Group LG22"/>
</dbReference>
<reference evidence="1" key="1">
    <citation type="submission" date="2022-03" db="EMBL/GenBank/DDBJ databases">
        <title>Genomic analyses of argali, domestic sheep and their hybrids provide insights into chromosomal evolution, heterosis and genetic basis of agronomic traits.</title>
        <authorList>
            <person name="Li M."/>
        </authorList>
    </citation>
    <scope>NUCLEOTIDE SEQUENCE</scope>
    <source>
        <strain evidence="1">F1 hybrid</strain>
    </source>
</reference>
<gene>
    <name evidence="1" type="ORF">MJG53_017375</name>
</gene>
<proteinExistence type="predicted"/>
<comment type="caution">
    <text evidence="1">The sequence shown here is derived from an EMBL/GenBank/DDBJ whole genome shotgun (WGS) entry which is preliminary data.</text>
</comment>